<feature type="compositionally biased region" description="Polar residues" evidence="1">
    <location>
        <begin position="113"/>
        <end position="124"/>
    </location>
</feature>
<reference evidence="2" key="2">
    <citation type="submission" date="2025-08" db="UniProtKB">
        <authorList>
            <consortium name="Ensembl"/>
        </authorList>
    </citation>
    <scope>IDENTIFICATION</scope>
</reference>
<reference evidence="2" key="1">
    <citation type="submission" date="2020-03" db="EMBL/GenBank/DDBJ databases">
        <title>Melopsittacus undulatus (budgerigar) genome, bMelUnd1, maternal haplotype with Z.</title>
        <authorList>
            <person name="Gedman G."/>
            <person name="Mountcastle J."/>
            <person name="Haase B."/>
            <person name="Formenti G."/>
            <person name="Wright T."/>
            <person name="Apodaca J."/>
            <person name="Pelan S."/>
            <person name="Chow W."/>
            <person name="Rhie A."/>
            <person name="Howe K."/>
            <person name="Fedrigo O."/>
            <person name="Jarvis E.D."/>
        </authorList>
    </citation>
    <scope>NUCLEOTIDE SEQUENCE [LARGE SCALE GENOMIC DNA]</scope>
</reference>
<evidence type="ECO:0000256" key="1">
    <source>
        <dbReference type="SAM" id="MobiDB-lite"/>
    </source>
</evidence>
<organism evidence="2 3">
    <name type="scientific">Melopsittacus undulatus</name>
    <name type="common">Budgerigar</name>
    <name type="synonym">Psittacus undulatus</name>
    <dbReference type="NCBI Taxonomy" id="13146"/>
    <lineage>
        <taxon>Eukaryota</taxon>
        <taxon>Metazoa</taxon>
        <taxon>Chordata</taxon>
        <taxon>Craniata</taxon>
        <taxon>Vertebrata</taxon>
        <taxon>Euteleostomi</taxon>
        <taxon>Archelosauria</taxon>
        <taxon>Archosauria</taxon>
        <taxon>Dinosauria</taxon>
        <taxon>Saurischia</taxon>
        <taxon>Theropoda</taxon>
        <taxon>Coelurosauria</taxon>
        <taxon>Aves</taxon>
        <taxon>Neognathae</taxon>
        <taxon>Neoaves</taxon>
        <taxon>Telluraves</taxon>
        <taxon>Australaves</taxon>
        <taxon>Psittaciformes</taxon>
        <taxon>Psittaculidae</taxon>
        <taxon>Melopsittacus</taxon>
    </lineage>
</organism>
<reference evidence="2" key="3">
    <citation type="submission" date="2025-09" db="UniProtKB">
        <authorList>
            <consortium name="Ensembl"/>
        </authorList>
    </citation>
    <scope>IDENTIFICATION</scope>
</reference>
<proteinExistence type="predicted"/>
<evidence type="ECO:0000313" key="3">
    <source>
        <dbReference type="Proteomes" id="UP000694405"/>
    </source>
</evidence>
<sequence length="124" mass="13339">MLRLHKYMLWPIFWPGEMIIFFPIVNYLRTDDNFLPARISCYCFTTSTGNPRAAHRVLPAAIPSLTQPVCTPALREQAYSSLRPAVCPREAEAAGEQTGSGSAPTAIPGGTAGRTSGTQRGSAG</sequence>
<evidence type="ECO:0000313" key="2">
    <source>
        <dbReference type="Ensembl" id="ENSMUNP00000024059.1"/>
    </source>
</evidence>
<dbReference type="Ensembl" id="ENSMUNT00000027168.1">
    <property type="protein sequence ID" value="ENSMUNP00000024059.1"/>
    <property type="gene ID" value="ENSMUNG00000020134.1"/>
</dbReference>
<accession>A0A8V5FQ77</accession>
<protein>
    <submittedName>
        <fullName evidence="2">Uncharacterized protein</fullName>
    </submittedName>
</protein>
<keyword evidence="3" id="KW-1185">Reference proteome</keyword>
<dbReference type="AlphaFoldDB" id="A0A8V5FQ77"/>
<name>A0A8V5FQ77_MELUD</name>
<dbReference type="Proteomes" id="UP000694405">
    <property type="component" value="Chromosome 2"/>
</dbReference>
<feature type="region of interest" description="Disordered" evidence="1">
    <location>
        <begin position="90"/>
        <end position="124"/>
    </location>
</feature>